<evidence type="ECO:0000313" key="2">
    <source>
        <dbReference type="EMBL" id="PFG17100.1"/>
    </source>
</evidence>
<protein>
    <submittedName>
        <fullName evidence="2">L-lactate dehydrogenase complex protein LldG</fullName>
    </submittedName>
</protein>
<dbReference type="Gene3D" id="3.40.50.10420">
    <property type="entry name" value="NagB/RpiA/CoA transferase-like"/>
    <property type="match status" value="1"/>
</dbReference>
<reference evidence="2 3" key="1">
    <citation type="submission" date="2017-10" db="EMBL/GenBank/DDBJ databases">
        <title>Sequencing the genomes of 1000 actinobacteria strains.</title>
        <authorList>
            <person name="Klenk H.-P."/>
        </authorList>
    </citation>
    <scope>NUCLEOTIDE SEQUENCE [LARGE SCALE GENOMIC DNA]</scope>
    <source>
        <strain evidence="2 3">DSM 15597</strain>
    </source>
</reference>
<dbReference type="EMBL" id="PDJC01000001">
    <property type="protein sequence ID" value="PFG17100.1"/>
    <property type="molecule type" value="Genomic_DNA"/>
</dbReference>
<keyword evidence="3" id="KW-1185">Reference proteome</keyword>
<comment type="caution">
    <text evidence="2">The sequence shown here is derived from an EMBL/GenBank/DDBJ whole genome shotgun (WGS) entry which is preliminary data.</text>
</comment>
<dbReference type="InterPro" id="IPR024185">
    <property type="entry name" value="FTHF_cligase-like_sf"/>
</dbReference>
<evidence type="ECO:0000313" key="3">
    <source>
        <dbReference type="Proteomes" id="UP000226079"/>
    </source>
</evidence>
<proteinExistence type="predicted"/>
<accession>A0A2A9CTZ6</accession>
<sequence length="216" mass="22737">MNARDEILSRIQTALADVIEPDPGLDVPIEWVYERPTPMPDVLDRFVETVEDYKALVVRVPAAEVPTQVATLLGGAGVSSAVLPGGVDPTWRTAVTEAGIAVREDDPPLDRMVLNEIDAVVTAAAVGVAETGTIILDHAPDQGRRALTLVPDTHLVVVRAEQVVSDVPEAVGRLGASVAAGSPLTWISGPSATSDIELSRVEGVHGPRKLLVILAE</sequence>
<evidence type="ECO:0000259" key="1">
    <source>
        <dbReference type="Pfam" id="PF02589"/>
    </source>
</evidence>
<dbReference type="Proteomes" id="UP000226079">
    <property type="component" value="Unassembled WGS sequence"/>
</dbReference>
<dbReference type="PANTHER" id="PTHR43682:SF1">
    <property type="entry name" value="LACTATE UTILIZATION PROTEIN C"/>
    <property type="match status" value="1"/>
</dbReference>
<feature type="domain" description="LUD" evidence="1">
    <location>
        <begin position="114"/>
        <end position="214"/>
    </location>
</feature>
<dbReference type="Pfam" id="PF02589">
    <property type="entry name" value="LUD_dom"/>
    <property type="match status" value="1"/>
</dbReference>
<dbReference type="RefSeq" id="WP_098460564.1">
    <property type="nucleotide sequence ID" value="NZ_PDJC01000001.1"/>
</dbReference>
<gene>
    <name evidence="2" type="ORF">ATK74_1661</name>
</gene>
<organism evidence="2 3">
    <name type="scientific">Propionicimonas paludicola</name>
    <dbReference type="NCBI Taxonomy" id="185243"/>
    <lineage>
        <taxon>Bacteria</taxon>
        <taxon>Bacillati</taxon>
        <taxon>Actinomycetota</taxon>
        <taxon>Actinomycetes</taxon>
        <taxon>Propionibacteriales</taxon>
        <taxon>Nocardioidaceae</taxon>
        <taxon>Propionicimonas</taxon>
    </lineage>
</organism>
<dbReference type="OrthoDB" id="9794187at2"/>
<dbReference type="PANTHER" id="PTHR43682">
    <property type="entry name" value="LACTATE UTILIZATION PROTEIN C"/>
    <property type="match status" value="1"/>
</dbReference>
<dbReference type="SUPFAM" id="SSF100950">
    <property type="entry name" value="NagB/RpiA/CoA transferase-like"/>
    <property type="match status" value="1"/>
</dbReference>
<name>A0A2A9CTZ6_9ACTN</name>
<dbReference type="InterPro" id="IPR037171">
    <property type="entry name" value="NagB/RpiA_transferase-like"/>
</dbReference>
<dbReference type="InterPro" id="IPR003741">
    <property type="entry name" value="LUD_dom"/>
</dbReference>
<dbReference type="AlphaFoldDB" id="A0A2A9CTZ6"/>